<name>A0AAW0A9Q1_9AGAR</name>
<sequence length="644" mass="71238">MLYRLFISWSLVFGLSAAQDPCAAIAGKKWVSPQEARACMFSFPVDQDRKSSLIETVNKTLAFHTSVNYQKYVHEDIHADLARIRATSYHSDFDLHLDLYNSFRRLNDGHCRFISAYLPTPLALLTAEDGTQQVHIAPEAFSIASAEFPDQIEFWQASLDGNLKGQLASLSGAKVLLINGHNPFVAVNQNAEITGGYQAFSTRQNSFFSSYSRGAKGWSYVMGNFAQLVHPLTDSVQMTIQRPNSSTVEQVTLPYRARIGSTVRNFTDSESYRTNMCRNVTATNGFNFYDLLTQQETASLPSAAYFEQQPMLDHEDRKHPMNVMLDALPLTDVELPEELLPLPIALNQSYSVAQFYMLSDNITGVLALGSFSAANFTAFMGSLLDGLQELKSQGASRLIVDVTNNGGGYICIAHWLHRILVGPKNTTEPQAGLYTCARAGTLAQTIVEKINKGGDPEEVLSYNPSQWRNSSNLPFSVQSHWLRPTVNLTINGHEDAFSPRLGAECQPFEMTPPEEGLFEPENIVIISNGRCASSCSLFSITMAKHEGVKTVVIGGQQNAMQQYCGIVGGQSTHFTEIDTEIKSTHLKNHTHAPPDFVLGITWRLAFGIHNPAEPEEWQDHPADFNLPLTLKTQVPGLSVSMSII</sequence>
<dbReference type="InterPro" id="IPR029045">
    <property type="entry name" value="ClpP/crotonase-like_dom_sf"/>
</dbReference>
<comment type="caution">
    <text evidence="3">The sequence shown here is derived from an EMBL/GenBank/DDBJ whole genome shotgun (WGS) entry which is preliminary data.</text>
</comment>
<gene>
    <name evidence="3" type="ORF">R3P38DRAFT_3326167</name>
</gene>
<dbReference type="InterPro" id="IPR005151">
    <property type="entry name" value="Tail-specific_protease"/>
</dbReference>
<evidence type="ECO:0000259" key="2">
    <source>
        <dbReference type="Pfam" id="PF03572"/>
    </source>
</evidence>
<dbReference type="PANTHER" id="PTHR37049">
    <property type="entry name" value="PEPTIDASE S41 FAMILY PROTEIN"/>
    <property type="match status" value="1"/>
</dbReference>
<dbReference type="Proteomes" id="UP001362999">
    <property type="component" value="Unassembled WGS sequence"/>
</dbReference>
<dbReference type="InterPro" id="IPR052766">
    <property type="entry name" value="S41A_metabolite_peptidase"/>
</dbReference>
<protein>
    <recommendedName>
        <fullName evidence="2">Tail specific protease domain-containing protein</fullName>
    </recommendedName>
</protein>
<keyword evidence="1" id="KW-0732">Signal</keyword>
<dbReference type="AlphaFoldDB" id="A0AAW0A9Q1"/>
<dbReference type="GO" id="GO:0008236">
    <property type="term" value="F:serine-type peptidase activity"/>
    <property type="evidence" value="ECO:0007669"/>
    <property type="project" value="InterPro"/>
</dbReference>
<evidence type="ECO:0000256" key="1">
    <source>
        <dbReference type="SAM" id="SignalP"/>
    </source>
</evidence>
<feature type="chain" id="PRO_5043407237" description="Tail specific protease domain-containing protein" evidence="1">
    <location>
        <begin position="19"/>
        <end position="644"/>
    </location>
</feature>
<feature type="signal peptide" evidence="1">
    <location>
        <begin position="1"/>
        <end position="18"/>
    </location>
</feature>
<dbReference type="SUPFAM" id="SSF52096">
    <property type="entry name" value="ClpP/crotonase"/>
    <property type="match status" value="1"/>
</dbReference>
<dbReference type="PANTHER" id="PTHR37049:SF4">
    <property type="entry name" value="RHODANESE DOMAIN-CONTAINING PROTEIN"/>
    <property type="match status" value="1"/>
</dbReference>
<dbReference type="Gene3D" id="3.90.226.10">
    <property type="entry name" value="2-enoyl-CoA Hydratase, Chain A, domain 1"/>
    <property type="match status" value="1"/>
</dbReference>
<evidence type="ECO:0000313" key="4">
    <source>
        <dbReference type="Proteomes" id="UP001362999"/>
    </source>
</evidence>
<feature type="domain" description="Tail specific protease" evidence="2">
    <location>
        <begin position="364"/>
        <end position="546"/>
    </location>
</feature>
<evidence type="ECO:0000313" key="3">
    <source>
        <dbReference type="EMBL" id="KAK7005599.1"/>
    </source>
</evidence>
<accession>A0AAW0A9Q1</accession>
<proteinExistence type="predicted"/>
<dbReference type="EMBL" id="JAWWNJ010000077">
    <property type="protein sequence ID" value="KAK7005599.1"/>
    <property type="molecule type" value="Genomic_DNA"/>
</dbReference>
<reference evidence="3 4" key="1">
    <citation type="journal article" date="2024" name="J Genomics">
        <title>Draft genome sequencing and assembly of Favolaschia claudopus CIRM-BRFM 2984 isolated from oak limbs.</title>
        <authorList>
            <person name="Navarro D."/>
            <person name="Drula E."/>
            <person name="Chaduli D."/>
            <person name="Cazenave R."/>
            <person name="Ahrendt S."/>
            <person name="Wang J."/>
            <person name="Lipzen A."/>
            <person name="Daum C."/>
            <person name="Barry K."/>
            <person name="Grigoriev I.V."/>
            <person name="Favel A."/>
            <person name="Rosso M.N."/>
            <person name="Martin F."/>
        </authorList>
    </citation>
    <scope>NUCLEOTIDE SEQUENCE [LARGE SCALE GENOMIC DNA]</scope>
    <source>
        <strain evidence="3 4">CIRM-BRFM 2984</strain>
    </source>
</reference>
<dbReference type="GO" id="GO:0006508">
    <property type="term" value="P:proteolysis"/>
    <property type="evidence" value="ECO:0007669"/>
    <property type="project" value="InterPro"/>
</dbReference>
<keyword evidence="4" id="KW-1185">Reference proteome</keyword>
<dbReference type="Pfam" id="PF03572">
    <property type="entry name" value="Peptidase_S41"/>
    <property type="match status" value="1"/>
</dbReference>
<organism evidence="3 4">
    <name type="scientific">Favolaschia claudopus</name>
    <dbReference type="NCBI Taxonomy" id="2862362"/>
    <lineage>
        <taxon>Eukaryota</taxon>
        <taxon>Fungi</taxon>
        <taxon>Dikarya</taxon>
        <taxon>Basidiomycota</taxon>
        <taxon>Agaricomycotina</taxon>
        <taxon>Agaricomycetes</taxon>
        <taxon>Agaricomycetidae</taxon>
        <taxon>Agaricales</taxon>
        <taxon>Marasmiineae</taxon>
        <taxon>Mycenaceae</taxon>
        <taxon>Favolaschia</taxon>
    </lineage>
</organism>